<keyword evidence="2" id="KW-1185">Reference proteome</keyword>
<dbReference type="Proteomes" id="UP000235122">
    <property type="component" value="Unassembled WGS sequence"/>
</dbReference>
<evidence type="ECO:0000313" key="2">
    <source>
        <dbReference type="Proteomes" id="UP000235122"/>
    </source>
</evidence>
<dbReference type="GeneID" id="35865896"/>
<protein>
    <submittedName>
        <fullName evidence="1">Uncharacterized protein</fullName>
    </submittedName>
</protein>
<comment type="caution">
    <text evidence="1">The sequence shown here is derived from an EMBL/GenBank/DDBJ whole genome shotgun (WGS) entry which is preliminary data.</text>
</comment>
<sequence>MQIKIIDDTEAVINGEVTDSFAKIAEFDYDREMRVLKVVRPDGQISSRHYFLEGDPHLGTLKDVVRAAAVAIISQNFK</sequence>
<dbReference type="AlphaFoldDB" id="A0A2I1ILD3"/>
<evidence type="ECO:0000313" key="1">
    <source>
        <dbReference type="EMBL" id="PKY71940.1"/>
    </source>
</evidence>
<reference evidence="1 2" key="1">
    <citation type="submission" date="2017-12" db="EMBL/GenBank/DDBJ databases">
        <title>Phylogenetic diversity of female urinary microbiome.</title>
        <authorList>
            <person name="Thomas-White K."/>
            <person name="Wolfe A.J."/>
        </authorList>
    </citation>
    <scope>NUCLEOTIDE SEQUENCE [LARGE SCALE GENOMIC DNA]</scope>
    <source>
        <strain evidence="1 2">UMB0402</strain>
    </source>
</reference>
<organism evidence="1 2">
    <name type="scientific">Winkia neuii</name>
    <dbReference type="NCBI Taxonomy" id="33007"/>
    <lineage>
        <taxon>Bacteria</taxon>
        <taxon>Bacillati</taxon>
        <taxon>Actinomycetota</taxon>
        <taxon>Actinomycetes</taxon>
        <taxon>Actinomycetales</taxon>
        <taxon>Actinomycetaceae</taxon>
        <taxon>Winkia</taxon>
    </lineage>
</organism>
<proteinExistence type="predicted"/>
<accession>A0A2I1ILD3</accession>
<gene>
    <name evidence="1" type="ORF">CYJ19_09530</name>
</gene>
<name>A0A2I1ILD3_9ACTO</name>
<dbReference type="RefSeq" id="WP_024332421.1">
    <property type="nucleotide sequence ID" value="NZ_JASOXK010000006.1"/>
</dbReference>
<dbReference type="EMBL" id="PKKO01000005">
    <property type="protein sequence ID" value="PKY71940.1"/>
    <property type="molecule type" value="Genomic_DNA"/>
</dbReference>